<evidence type="ECO:0000313" key="3">
    <source>
        <dbReference type="EMBL" id="MBB5643675.1"/>
    </source>
</evidence>
<feature type="transmembrane region" description="Helical" evidence="1">
    <location>
        <begin position="31"/>
        <end position="51"/>
    </location>
</feature>
<proteinExistence type="predicted"/>
<keyword evidence="4" id="KW-1185">Reference proteome</keyword>
<dbReference type="RefSeq" id="WP_035835711.1">
    <property type="nucleotide sequence ID" value="NZ_JACHBQ010000002.1"/>
</dbReference>
<name>A0A099JPA9_9MICO</name>
<evidence type="ECO:0000313" key="2">
    <source>
        <dbReference type="EMBL" id="KGJ79278.1"/>
    </source>
</evidence>
<evidence type="ECO:0000313" key="4">
    <source>
        <dbReference type="Proteomes" id="UP000029864"/>
    </source>
</evidence>
<keyword evidence="1" id="KW-0812">Transmembrane</keyword>
<dbReference type="EMBL" id="JACHBQ010000002">
    <property type="protein sequence ID" value="MBB5643675.1"/>
    <property type="molecule type" value="Genomic_DNA"/>
</dbReference>
<feature type="transmembrane region" description="Helical" evidence="1">
    <location>
        <begin position="63"/>
        <end position="84"/>
    </location>
</feature>
<reference evidence="2 4" key="1">
    <citation type="submission" date="2014-08" db="EMBL/GenBank/DDBJ databases">
        <authorList>
            <person name="Sisinthy S."/>
        </authorList>
    </citation>
    <scope>NUCLEOTIDE SEQUENCE [LARGE SCALE GENOMIC DNA]</scope>
    <source>
        <strain evidence="2 4">RuG17</strain>
    </source>
</reference>
<gene>
    <name evidence="3" type="ORF">BJ997_004286</name>
    <name evidence="2" type="ORF">GY21_05645</name>
</gene>
<sequence length="142" mass="14845">MKEYSTSKRAAAVALAAADDIRIRCRAFARVFLILGIGLVGGSLVFWPRGIFDIVSHGTTESLPLVALGGAAGIGGVAVITVAIRRLARLRNYLVGVGKPHSAFVNEPDFQVPTIGMGHGGPLDASVAKFANPGKLLPGRER</sequence>
<evidence type="ECO:0000313" key="5">
    <source>
        <dbReference type="Proteomes" id="UP000561726"/>
    </source>
</evidence>
<protein>
    <submittedName>
        <fullName evidence="2">Uncharacterized protein</fullName>
    </submittedName>
</protein>
<comment type="caution">
    <text evidence="2">The sequence shown here is derived from an EMBL/GenBank/DDBJ whole genome shotgun (WGS) entry which is preliminary data.</text>
</comment>
<keyword evidence="1" id="KW-1133">Transmembrane helix</keyword>
<dbReference type="AlphaFoldDB" id="A0A099JPA9"/>
<keyword evidence="1" id="KW-0472">Membrane</keyword>
<dbReference type="Proteomes" id="UP000561726">
    <property type="component" value="Unassembled WGS sequence"/>
</dbReference>
<dbReference type="EMBL" id="JPXF01000016">
    <property type="protein sequence ID" value="KGJ79278.1"/>
    <property type="molecule type" value="Genomic_DNA"/>
</dbReference>
<reference evidence="3 5" key="2">
    <citation type="submission" date="2020-08" db="EMBL/GenBank/DDBJ databases">
        <title>Sequencing the genomes of 1000 actinobacteria strains.</title>
        <authorList>
            <person name="Klenk H.-P."/>
        </authorList>
    </citation>
    <scope>NUCLEOTIDE SEQUENCE [LARGE SCALE GENOMIC DNA]</scope>
    <source>
        <strain evidence="3 5">DSM 21065</strain>
    </source>
</reference>
<accession>A0A099JPA9</accession>
<organism evidence="2 4">
    <name type="scientific">Cryobacterium roopkundense</name>
    <dbReference type="NCBI Taxonomy" id="1001240"/>
    <lineage>
        <taxon>Bacteria</taxon>
        <taxon>Bacillati</taxon>
        <taxon>Actinomycetota</taxon>
        <taxon>Actinomycetes</taxon>
        <taxon>Micrococcales</taxon>
        <taxon>Microbacteriaceae</taxon>
        <taxon>Cryobacterium</taxon>
    </lineage>
</organism>
<dbReference type="OrthoDB" id="9970694at2"/>
<dbReference type="Proteomes" id="UP000029864">
    <property type="component" value="Unassembled WGS sequence"/>
</dbReference>
<dbReference type="STRING" id="1001240.GY21_05645"/>
<evidence type="ECO:0000256" key="1">
    <source>
        <dbReference type="SAM" id="Phobius"/>
    </source>
</evidence>